<evidence type="ECO:0000256" key="6">
    <source>
        <dbReference type="ARBA" id="ARBA00023163"/>
    </source>
</evidence>
<feature type="compositionally biased region" description="Low complexity" evidence="9">
    <location>
        <begin position="454"/>
        <end position="465"/>
    </location>
</feature>
<evidence type="ECO:0000313" key="13">
    <source>
        <dbReference type="Proteomes" id="UP000070544"/>
    </source>
</evidence>
<evidence type="ECO:0000313" key="12">
    <source>
        <dbReference type="EMBL" id="KXS18468.1"/>
    </source>
</evidence>
<evidence type="ECO:0000256" key="9">
    <source>
        <dbReference type="SAM" id="MobiDB-lite"/>
    </source>
</evidence>
<feature type="compositionally biased region" description="Basic and acidic residues" evidence="9">
    <location>
        <begin position="673"/>
        <end position="683"/>
    </location>
</feature>
<feature type="domain" description="Bromo" evidence="10">
    <location>
        <begin position="158"/>
        <end position="228"/>
    </location>
</feature>
<dbReference type="SUPFAM" id="SSF47370">
    <property type="entry name" value="Bromodomain"/>
    <property type="match status" value="2"/>
</dbReference>
<gene>
    <name evidence="12" type="ORF">M427DRAFT_29773</name>
</gene>
<keyword evidence="2" id="KW-0677">Repeat</keyword>
<evidence type="ECO:0000259" key="10">
    <source>
        <dbReference type="PROSITE" id="PS50014"/>
    </source>
</evidence>
<dbReference type="InterPro" id="IPR043151">
    <property type="entry name" value="BAH_sf"/>
</dbReference>
<evidence type="ECO:0000256" key="4">
    <source>
        <dbReference type="ARBA" id="ARBA00023015"/>
    </source>
</evidence>
<sequence>METVQLRTRQEEGVQEVLERVHDHVQAVKARNGADVAEAFRTLPPQDMFPDYYVLVQKPVALDTILERIRNRFYKTPRAFLADFQQMADNSKIYNKKGSQIVKDAVVLLNAAESALAREMPPRGVDWDTPVRTGVPSKQDLGRMRELVKRVRQWVGEDGRLLAAPFEHLPSPSDLPDYFAAIPHPLSLTQISNRLSRNLYLDVSDLVADLDLCFANAELYGGEGAEDAAEMRRVVRDEAEKVRDGFFGLGSASGRSAGGVPAAAASIPDGGEEVEIIEGGGEEYREGDYAYVDVGADKPLIVQIYKVYRDKTNAPYVHASWFLRPEQTTHHAGTRFYPRELLRTNHFEEYHVSSLRGRCAVLWHRDYARGKPRGIREEDTYLYTSKYDEKGKNIYAIKDWARGLPARVREVILEPRQEPVKMEKSLIIHAAEVKKSAVRAREETESPPPEPFEAEGTPAPGTPGAYPSSDGGGTPGNPSKRGPGRPRKDPTATKPTQSASHSRRELRSYVPPPPPSAPYAPRPIVNLQPYPYPPMRPPQVPANLQSMMFQPRPGGPAGSQQMWAGGVPGSQMQIRPRGPVPPRPGYSPPPPGWAILGALGPLPLPSGKAQKSVASNSGVVVGSYGVPQNVVERFQTASSGELLWFNTPPLDVVRPPQPAHSLEYLHWKLKKEEERQNRGKGPDNMEVDGVNNEPEVGEDEERASKRVKLESPSGKLDSGMLMEAAA</sequence>
<dbReference type="GO" id="GO:0003682">
    <property type="term" value="F:chromatin binding"/>
    <property type="evidence" value="ECO:0007669"/>
    <property type="project" value="InterPro"/>
</dbReference>
<keyword evidence="5 8" id="KW-0103">Bromodomain</keyword>
<dbReference type="Proteomes" id="UP000070544">
    <property type="component" value="Unassembled WGS sequence"/>
</dbReference>
<evidence type="ECO:0000256" key="7">
    <source>
        <dbReference type="ARBA" id="ARBA00023242"/>
    </source>
</evidence>
<keyword evidence="7" id="KW-0539">Nucleus</keyword>
<dbReference type="PROSITE" id="PS50014">
    <property type="entry name" value="BROMODOMAIN_2"/>
    <property type="match status" value="2"/>
</dbReference>
<proteinExistence type="predicted"/>
<dbReference type="InterPro" id="IPR001025">
    <property type="entry name" value="BAH_dom"/>
</dbReference>
<feature type="domain" description="Bromo" evidence="10">
    <location>
        <begin position="32"/>
        <end position="102"/>
    </location>
</feature>
<dbReference type="OMA" id="GQYRDHD"/>
<accession>A0A139AP12</accession>
<dbReference type="SMART" id="SM00439">
    <property type="entry name" value="BAH"/>
    <property type="match status" value="1"/>
</dbReference>
<dbReference type="Gene3D" id="1.20.920.10">
    <property type="entry name" value="Bromodomain-like"/>
    <property type="match status" value="2"/>
</dbReference>
<dbReference type="Pfam" id="PF01426">
    <property type="entry name" value="BAH"/>
    <property type="match status" value="1"/>
</dbReference>
<keyword evidence="13" id="KW-1185">Reference proteome</keyword>
<dbReference type="CDD" id="cd04369">
    <property type="entry name" value="Bromodomain"/>
    <property type="match status" value="1"/>
</dbReference>
<dbReference type="PROSITE" id="PS00633">
    <property type="entry name" value="BROMODOMAIN_1"/>
    <property type="match status" value="1"/>
</dbReference>
<dbReference type="AlphaFoldDB" id="A0A139AP12"/>
<feature type="compositionally biased region" description="Pro residues" evidence="9">
    <location>
        <begin position="510"/>
        <end position="521"/>
    </location>
</feature>
<dbReference type="GO" id="GO:0006368">
    <property type="term" value="P:transcription elongation by RNA polymerase II"/>
    <property type="evidence" value="ECO:0007669"/>
    <property type="project" value="TreeGrafter"/>
</dbReference>
<evidence type="ECO:0000256" key="5">
    <source>
        <dbReference type="ARBA" id="ARBA00023117"/>
    </source>
</evidence>
<dbReference type="PROSITE" id="PS51038">
    <property type="entry name" value="BAH"/>
    <property type="match status" value="1"/>
</dbReference>
<reference evidence="12 13" key="1">
    <citation type="journal article" date="2015" name="Genome Biol. Evol.">
        <title>Phylogenomic analyses indicate that early fungi evolved digesting cell walls of algal ancestors of land plants.</title>
        <authorList>
            <person name="Chang Y."/>
            <person name="Wang S."/>
            <person name="Sekimoto S."/>
            <person name="Aerts A.L."/>
            <person name="Choi C."/>
            <person name="Clum A."/>
            <person name="LaButti K.M."/>
            <person name="Lindquist E.A."/>
            <person name="Yee Ngan C."/>
            <person name="Ohm R.A."/>
            <person name="Salamov A.A."/>
            <person name="Grigoriev I.V."/>
            <person name="Spatafora J.W."/>
            <person name="Berbee M.L."/>
        </authorList>
    </citation>
    <scope>NUCLEOTIDE SEQUENCE [LARGE SCALE GENOMIC DNA]</scope>
    <source>
        <strain evidence="12 13">JEL478</strain>
    </source>
</reference>
<feature type="region of interest" description="Disordered" evidence="9">
    <location>
        <begin position="673"/>
        <end position="726"/>
    </location>
</feature>
<feature type="compositionally biased region" description="Pro residues" evidence="9">
    <location>
        <begin position="530"/>
        <end position="540"/>
    </location>
</feature>
<dbReference type="EMBL" id="KQ965742">
    <property type="protein sequence ID" value="KXS18468.1"/>
    <property type="molecule type" value="Genomic_DNA"/>
</dbReference>
<dbReference type="Gene3D" id="2.30.30.490">
    <property type="match status" value="1"/>
</dbReference>
<dbReference type="OrthoDB" id="1742084at2759"/>
<dbReference type="InterPro" id="IPR037382">
    <property type="entry name" value="Rsc/polybromo"/>
</dbReference>
<name>A0A139AP12_GONPJ</name>
<dbReference type="STRING" id="1344416.A0A139AP12"/>
<dbReference type="InterPro" id="IPR001487">
    <property type="entry name" value="Bromodomain"/>
</dbReference>
<dbReference type="InterPro" id="IPR018359">
    <property type="entry name" value="Bromodomain_CS"/>
</dbReference>
<dbReference type="PRINTS" id="PR00503">
    <property type="entry name" value="BROMODOMAIN"/>
</dbReference>
<keyword evidence="3" id="KW-0156">Chromatin regulator</keyword>
<evidence type="ECO:0000256" key="3">
    <source>
        <dbReference type="ARBA" id="ARBA00022853"/>
    </source>
</evidence>
<keyword evidence="4" id="KW-0805">Transcription regulation</keyword>
<dbReference type="PANTHER" id="PTHR16062">
    <property type="entry name" value="SWI/SNF-RELATED"/>
    <property type="match status" value="1"/>
</dbReference>
<evidence type="ECO:0000256" key="2">
    <source>
        <dbReference type="ARBA" id="ARBA00022737"/>
    </source>
</evidence>
<keyword evidence="6" id="KW-0804">Transcription</keyword>
<dbReference type="InterPro" id="IPR036427">
    <property type="entry name" value="Bromodomain-like_sf"/>
</dbReference>
<evidence type="ECO:0000256" key="8">
    <source>
        <dbReference type="PROSITE-ProRule" id="PRU00035"/>
    </source>
</evidence>
<comment type="subcellular location">
    <subcellularLocation>
        <location evidence="1">Nucleus</location>
    </subcellularLocation>
</comment>
<feature type="region of interest" description="Disordered" evidence="9">
    <location>
        <begin position="437"/>
        <end position="592"/>
    </location>
</feature>
<dbReference type="PANTHER" id="PTHR16062:SF19">
    <property type="entry name" value="PROTEIN POLYBROMO-1"/>
    <property type="match status" value="1"/>
</dbReference>
<dbReference type="GO" id="GO:0016586">
    <property type="term" value="C:RSC-type complex"/>
    <property type="evidence" value="ECO:0007669"/>
    <property type="project" value="InterPro"/>
</dbReference>
<protein>
    <submittedName>
        <fullName evidence="12">Bromodomain-domain-containing protein</fullName>
    </submittedName>
</protein>
<dbReference type="GO" id="GO:0006338">
    <property type="term" value="P:chromatin remodeling"/>
    <property type="evidence" value="ECO:0007669"/>
    <property type="project" value="InterPro"/>
</dbReference>
<dbReference type="SMART" id="SM00297">
    <property type="entry name" value="BROMO"/>
    <property type="match status" value="2"/>
</dbReference>
<evidence type="ECO:0000259" key="11">
    <source>
        <dbReference type="PROSITE" id="PS51038"/>
    </source>
</evidence>
<organism evidence="12 13">
    <name type="scientific">Gonapodya prolifera (strain JEL478)</name>
    <name type="common">Monoblepharis prolifera</name>
    <dbReference type="NCBI Taxonomy" id="1344416"/>
    <lineage>
        <taxon>Eukaryota</taxon>
        <taxon>Fungi</taxon>
        <taxon>Fungi incertae sedis</taxon>
        <taxon>Chytridiomycota</taxon>
        <taxon>Chytridiomycota incertae sedis</taxon>
        <taxon>Monoblepharidomycetes</taxon>
        <taxon>Monoblepharidales</taxon>
        <taxon>Gonapodyaceae</taxon>
        <taxon>Gonapodya</taxon>
    </lineage>
</organism>
<evidence type="ECO:0000256" key="1">
    <source>
        <dbReference type="ARBA" id="ARBA00004123"/>
    </source>
</evidence>
<feature type="domain" description="BAH" evidence="11">
    <location>
        <begin position="282"/>
        <end position="398"/>
    </location>
</feature>
<dbReference type="Pfam" id="PF00439">
    <property type="entry name" value="Bromodomain"/>
    <property type="match status" value="2"/>
</dbReference>
<feature type="compositionally biased region" description="Pro residues" evidence="9">
    <location>
        <begin position="578"/>
        <end position="592"/>
    </location>
</feature>